<sequence length="91" mass="10169">MFIIEVIHIATVSRVKVTRSFQVTIPKEVRETLGIRVGDYLNVYFDDKGRIVMEKVSLSRKTFRSGRLLTPEEIDELAARGLGESIAAGSS</sequence>
<keyword evidence="2" id="KW-0238">DNA-binding</keyword>
<accession>A0A7J3X9S9</accession>
<dbReference type="Gene3D" id="2.10.260.10">
    <property type="match status" value="1"/>
</dbReference>
<comment type="caution">
    <text evidence="2">The sequence shown here is derived from an EMBL/GenBank/DDBJ whole genome shotgun (WGS) entry which is preliminary data.</text>
</comment>
<dbReference type="PANTHER" id="PTHR34860:SF6">
    <property type="entry name" value="REPRESSOR-LIKE PROTEIN SSO7C3"/>
    <property type="match status" value="1"/>
</dbReference>
<dbReference type="PANTHER" id="PTHR34860">
    <property type="entry name" value="REPRESSOR-LIKE PROTEIN SSO7C3"/>
    <property type="match status" value="1"/>
</dbReference>
<dbReference type="AlphaFoldDB" id="A0A7J3X9S9"/>
<evidence type="ECO:0000313" key="2">
    <source>
        <dbReference type="EMBL" id="HHP05805.1"/>
    </source>
</evidence>
<dbReference type="SUPFAM" id="SSF89447">
    <property type="entry name" value="AbrB/MazE/MraZ-like"/>
    <property type="match status" value="1"/>
</dbReference>
<organism evidence="2">
    <name type="scientific">Thermofilum pendens</name>
    <dbReference type="NCBI Taxonomy" id="2269"/>
    <lineage>
        <taxon>Archaea</taxon>
        <taxon>Thermoproteota</taxon>
        <taxon>Thermoprotei</taxon>
        <taxon>Thermofilales</taxon>
        <taxon>Thermofilaceae</taxon>
        <taxon>Thermofilum</taxon>
    </lineage>
</organism>
<reference evidence="2" key="1">
    <citation type="journal article" date="2020" name="mSystems">
        <title>Genome- and Community-Level Interaction Insights into Carbon Utilization and Element Cycling Functions of Hydrothermarchaeota in Hydrothermal Sediment.</title>
        <authorList>
            <person name="Zhou Z."/>
            <person name="Liu Y."/>
            <person name="Xu W."/>
            <person name="Pan J."/>
            <person name="Luo Z.H."/>
            <person name="Li M."/>
        </authorList>
    </citation>
    <scope>NUCLEOTIDE SEQUENCE [LARGE SCALE GENOMIC DNA]</scope>
    <source>
        <strain evidence="2">SpSt-1125</strain>
    </source>
</reference>
<evidence type="ECO:0000259" key="1">
    <source>
        <dbReference type="SMART" id="SM00966"/>
    </source>
</evidence>
<name>A0A7J3X9S9_THEPE</name>
<dbReference type="InterPro" id="IPR037914">
    <property type="entry name" value="SpoVT-AbrB_sf"/>
</dbReference>
<dbReference type="Pfam" id="PF04014">
    <property type="entry name" value="MazE_antitoxin"/>
    <property type="match status" value="1"/>
</dbReference>
<dbReference type="InterPro" id="IPR007159">
    <property type="entry name" value="SpoVT-AbrB_dom"/>
</dbReference>
<proteinExistence type="predicted"/>
<dbReference type="InterPro" id="IPR052975">
    <property type="entry name" value="Repressor-like_regulatory"/>
</dbReference>
<dbReference type="SMART" id="SM00966">
    <property type="entry name" value="SpoVT_AbrB"/>
    <property type="match status" value="1"/>
</dbReference>
<dbReference type="EMBL" id="DRZM01000236">
    <property type="protein sequence ID" value="HHP05805.1"/>
    <property type="molecule type" value="Genomic_DNA"/>
</dbReference>
<dbReference type="NCBIfam" id="TIGR01439">
    <property type="entry name" value="lp_hng_hel_AbrB"/>
    <property type="match status" value="1"/>
</dbReference>
<dbReference type="GO" id="GO:0003677">
    <property type="term" value="F:DNA binding"/>
    <property type="evidence" value="ECO:0007669"/>
    <property type="project" value="UniProtKB-KW"/>
</dbReference>
<gene>
    <name evidence="2" type="ORF">ENM88_08720</name>
</gene>
<feature type="domain" description="SpoVT-AbrB" evidence="1">
    <location>
        <begin position="15"/>
        <end position="61"/>
    </location>
</feature>
<protein>
    <submittedName>
        <fullName evidence="2">AbrB/MazE/SpoVT family DNA-binding domain-containing protein</fullName>
    </submittedName>
</protein>